<keyword evidence="5 7" id="KW-0460">Magnesium</keyword>
<evidence type="ECO:0000256" key="5">
    <source>
        <dbReference type="ARBA" id="ARBA00022842"/>
    </source>
</evidence>
<dbReference type="PROSITE" id="PS51671">
    <property type="entry name" value="ACT"/>
    <property type="match status" value="2"/>
</dbReference>
<dbReference type="EMBL" id="VFOQ01000001">
    <property type="protein sequence ID" value="TQL61169.1"/>
    <property type="molecule type" value="Genomic_DNA"/>
</dbReference>
<keyword evidence="6 7" id="KW-0511">Multifunctional enzyme</keyword>
<evidence type="ECO:0000256" key="4">
    <source>
        <dbReference type="ARBA" id="ARBA00022801"/>
    </source>
</evidence>
<dbReference type="SUPFAM" id="SSF81593">
    <property type="entry name" value="Nucleotidyltransferase substrate binding subunit/domain"/>
    <property type="match status" value="1"/>
</dbReference>
<comment type="catalytic activity">
    <reaction evidence="7">
        <text>[protein-PII]-L-tyrosine + UTP = [protein-PII]-uridylyl-L-tyrosine + diphosphate</text>
        <dbReference type="Rhea" id="RHEA:13673"/>
        <dbReference type="Rhea" id="RHEA-COMP:12147"/>
        <dbReference type="Rhea" id="RHEA-COMP:12148"/>
        <dbReference type="ChEBI" id="CHEBI:33019"/>
        <dbReference type="ChEBI" id="CHEBI:46398"/>
        <dbReference type="ChEBI" id="CHEBI:46858"/>
        <dbReference type="ChEBI" id="CHEBI:90602"/>
        <dbReference type="EC" id="2.7.7.59"/>
    </reaction>
</comment>
<evidence type="ECO:0000256" key="7">
    <source>
        <dbReference type="HAMAP-Rule" id="MF_00277"/>
    </source>
</evidence>
<dbReference type="Gene3D" id="1.10.3090.10">
    <property type="entry name" value="cca-adding enzyme, domain 2"/>
    <property type="match status" value="1"/>
</dbReference>
<dbReference type="EC" id="3.1.4.-" evidence="7"/>
<comment type="domain">
    <text evidence="7">Has four distinct domains: an N-terminal nucleotidyltransferase (NT) domain responsible for UTase activity, a central HD domain that encodes UR activity, and two C-terminal ACT domains that seem to have a role in glutamine sensing.</text>
</comment>
<dbReference type="PANTHER" id="PTHR47320">
    <property type="entry name" value="BIFUNCTIONAL URIDYLYLTRANSFERASE/URIDYLYL-REMOVING ENZYME"/>
    <property type="match status" value="1"/>
</dbReference>
<dbReference type="GO" id="GO:0006808">
    <property type="term" value="P:regulation of nitrogen utilization"/>
    <property type="evidence" value="ECO:0007669"/>
    <property type="project" value="UniProtKB-UniRule"/>
</dbReference>
<accession>A0A542ZLI8</accession>
<keyword evidence="2 7" id="KW-0548">Nucleotidyltransferase</keyword>
<dbReference type="InterPro" id="IPR006674">
    <property type="entry name" value="HD_domain"/>
</dbReference>
<proteinExistence type="inferred from homology"/>
<dbReference type="Pfam" id="PF01966">
    <property type="entry name" value="HD"/>
    <property type="match status" value="1"/>
</dbReference>
<feature type="compositionally biased region" description="Polar residues" evidence="8">
    <location>
        <begin position="694"/>
        <end position="703"/>
    </location>
</feature>
<gene>
    <name evidence="7" type="primary">glnD</name>
    <name evidence="11" type="ORF">FB474_2574</name>
</gene>
<feature type="domain" description="HD" evidence="10">
    <location>
        <begin position="422"/>
        <end position="527"/>
    </location>
</feature>
<reference evidence="11 12" key="1">
    <citation type="submission" date="2019-06" db="EMBL/GenBank/DDBJ databases">
        <title>Sequencing the genomes of 1000 actinobacteria strains.</title>
        <authorList>
            <person name="Klenk H.-P."/>
        </authorList>
    </citation>
    <scope>NUCLEOTIDE SEQUENCE [LARGE SCALE GENOMIC DNA]</scope>
    <source>
        <strain evidence="11 12">DSM 18082</strain>
    </source>
</reference>
<evidence type="ECO:0000259" key="10">
    <source>
        <dbReference type="PROSITE" id="PS51831"/>
    </source>
</evidence>
<dbReference type="GO" id="GO:0008773">
    <property type="term" value="F:[protein-PII] uridylyltransferase activity"/>
    <property type="evidence" value="ECO:0007669"/>
    <property type="project" value="UniProtKB-UniRule"/>
</dbReference>
<dbReference type="SUPFAM" id="SSF55021">
    <property type="entry name" value="ACT-like"/>
    <property type="match status" value="1"/>
</dbReference>
<comment type="cofactor">
    <cofactor evidence="7">
        <name>Mg(2+)</name>
        <dbReference type="ChEBI" id="CHEBI:18420"/>
    </cofactor>
</comment>
<dbReference type="Pfam" id="PF01842">
    <property type="entry name" value="ACT"/>
    <property type="match status" value="1"/>
</dbReference>
<dbReference type="InterPro" id="IPR002912">
    <property type="entry name" value="ACT_dom"/>
</dbReference>
<sequence length="794" mass="84849">MGRDMDLAAQRLDLAGTRSFGAPGAGRRRRTALADFARDQLQGIWAEATKGGRFEGVALASVGSLARGDGGPLSDYDLVLLHYGRSLSEGDVTELADRVWYPIWDGGAKLDHSVRTVNQCRQVAAADLSAAVGLLDLTWVAGDREVVQAASATLAHDWRANARRRLPELVESLETRHRRHGDLAHVIEPDLKEARGGLRDMTVLRALTAAWLADRPHGAVDTAYEHLLDVRDALHVVTGRGRDRLTREDHDAVAALLGEPDADAMLTEVATSARTIAFALDATVRRAGQSQRARTLRIGPRRPQLNPLGYGLFEHDGELVLGPSVDPARDPLLALRAAVLAARNNLPISPATLANLAEHSAPLSEPWSVLARSLFADLLAAGPGLIPVWEGLDLAGVVERWIPEWADVRSRPQRNPVHRHTVDRHLVETVVQAKPLLRDVERPDLLLLAALLHDIGKVAGAHDHSTVGAPVAARVAARMGLPQREVDLVTLLVREHLTLIDLATRRDPQDPQTVAAVVDAVGGERAVLELLRALTEADACAAGPAAWTDWRAQLLDRLTGGVRAALGDETARPVPDELDGPLSPEVITSVVAGEPHVEVTSVGGVHRLDVYDRDRLGLFADTAGLLASHGLVVRTAVVRTLDGIAANEWHVESPGGDVPDGVVLARGLFRLARGDRAPLMALERRRAPRPTASAHASSGSPGQTRAMVVPQASLDATVIEVRAQDRPGLLHDVGLALAKAGLSVRSAHIATYAGQTLDTFYLTEFAGRALPPARVAQAVSVLIDACDGTGAQGR</sequence>
<dbReference type="InterPro" id="IPR045865">
    <property type="entry name" value="ACT-like_dom_sf"/>
</dbReference>
<dbReference type="AlphaFoldDB" id="A0A542ZLI8"/>
<dbReference type="HAMAP" id="MF_00277">
    <property type="entry name" value="PII_uridylyl_transf"/>
    <property type="match status" value="1"/>
</dbReference>
<dbReference type="CDD" id="cd04899">
    <property type="entry name" value="ACT_ACR-UUR-like_2"/>
    <property type="match status" value="1"/>
</dbReference>
<feature type="region of interest" description="Uridylyltransferase" evidence="7">
    <location>
        <begin position="1"/>
        <end position="307"/>
    </location>
</feature>
<keyword evidence="12" id="KW-1185">Reference proteome</keyword>
<evidence type="ECO:0000256" key="1">
    <source>
        <dbReference type="ARBA" id="ARBA00022679"/>
    </source>
</evidence>
<dbReference type="SUPFAM" id="SSF81301">
    <property type="entry name" value="Nucleotidyltransferase"/>
    <property type="match status" value="1"/>
</dbReference>
<comment type="similarity">
    <text evidence="7">Belongs to the GlnD family.</text>
</comment>
<dbReference type="SMART" id="SM00471">
    <property type="entry name" value="HDc"/>
    <property type="match status" value="1"/>
</dbReference>
<evidence type="ECO:0000313" key="12">
    <source>
        <dbReference type="Proteomes" id="UP000319514"/>
    </source>
</evidence>
<name>A0A542ZLI8_9MICO</name>
<evidence type="ECO:0000256" key="6">
    <source>
        <dbReference type="ARBA" id="ARBA00023268"/>
    </source>
</evidence>
<comment type="caution">
    <text evidence="7">Lacks conserved residue(s) required for the propagation of feature annotation.</text>
</comment>
<evidence type="ECO:0000256" key="8">
    <source>
        <dbReference type="SAM" id="MobiDB-lite"/>
    </source>
</evidence>
<feature type="domain" description="ACT" evidence="9">
    <location>
        <begin position="718"/>
        <end position="794"/>
    </location>
</feature>
<dbReference type="PIRSF" id="PIRSF006288">
    <property type="entry name" value="PII_uridyltransf"/>
    <property type="match status" value="1"/>
</dbReference>
<keyword evidence="3" id="KW-0677">Repeat</keyword>
<keyword evidence="4 7" id="KW-0378">Hydrolase</keyword>
<keyword evidence="1 7" id="KW-0808">Transferase</keyword>
<dbReference type="GO" id="GO:0008081">
    <property type="term" value="F:phosphoric diester hydrolase activity"/>
    <property type="evidence" value="ECO:0007669"/>
    <property type="project" value="UniProtKB-UniRule"/>
</dbReference>
<evidence type="ECO:0000256" key="3">
    <source>
        <dbReference type="ARBA" id="ARBA00022737"/>
    </source>
</evidence>
<comment type="catalytic activity">
    <reaction evidence="7">
        <text>[protein-PII]-uridylyl-L-tyrosine + H2O = [protein-PII]-L-tyrosine + UMP + H(+)</text>
        <dbReference type="Rhea" id="RHEA:48600"/>
        <dbReference type="Rhea" id="RHEA-COMP:12147"/>
        <dbReference type="Rhea" id="RHEA-COMP:12148"/>
        <dbReference type="ChEBI" id="CHEBI:15377"/>
        <dbReference type="ChEBI" id="CHEBI:15378"/>
        <dbReference type="ChEBI" id="CHEBI:46858"/>
        <dbReference type="ChEBI" id="CHEBI:57865"/>
        <dbReference type="ChEBI" id="CHEBI:90602"/>
    </reaction>
</comment>
<dbReference type="InterPro" id="IPR003607">
    <property type="entry name" value="HD/PDEase_dom"/>
</dbReference>
<dbReference type="Proteomes" id="UP000319514">
    <property type="component" value="Unassembled WGS sequence"/>
</dbReference>
<dbReference type="InterPro" id="IPR013546">
    <property type="entry name" value="PII_UdlTrfase/GS_AdlTrfase"/>
</dbReference>
<comment type="function">
    <text evidence="7">Modifies, by uridylylation and deuridylylation, the PII regulatory proteins (GlnB and homologs), in response to the nitrogen status of the cell that GlnD senses through the glutamine level. Under low glutamine levels, catalyzes the conversion of the PII proteins and UTP to PII-UMP and PPi, while under higher glutamine levels, GlnD hydrolyzes PII-UMP to PII and UMP (deuridylylation). Thus, controls uridylylation state and activity of the PII proteins, and plays an important role in the regulation of nitrogen metabolism.</text>
</comment>
<evidence type="ECO:0000313" key="11">
    <source>
        <dbReference type="EMBL" id="TQL61169.1"/>
    </source>
</evidence>
<evidence type="ECO:0000259" key="9">
    <source>
        <dbReference type="PROSITE" id="PS51671"/>
    </source>
</evidence>
<dbReference type="EC" id="2.7.7.59" evidence="7"/>
<comment type="activity regulation">
    <text evidence="7">Uridylyltransferase (UTase) activity is inhibited by glutamine, while glutamine activates uridylyl-removing (UR) activity.</text>
</comment>
<dbReference type="PROSITE" id="PS51831">
    <property type="entry name" value="HD"/>
    <property type="match status" value="1"/>
</dbReference>
<comment type="caution">
    <text evidence="11">The sequence shown here is derived from an EMBL/GenBank/DDBJ whole genome shotgun (WGS) entry which is preliminary data.</text>
</comment>
<dbReference type="InterPro" id="IPR043519">
    <property type="entry name" value="NT_sf"/>
</dbReference>
<feature type="domain" description="ACT" evidence="9">
    <location>
        <begin position="607"/>
        <end position="689"/>
    </location>
</feature>
<organism evidence="11 12">
    <name type="scientific">Oryzihumus leptocrescens</name>
    <dbReference type="NCBI Taxonomy" id="297536"/>
    <lineage>
        <taxon>Bacteria</taxon>
        <taxon>Bacillati</taxon>
        <taxon>Actinomycetota</taxon>
        <taxon>Actinomycetes</taxon>
        <taxon>Micrococcales</taxon>
        <taxon>Intrasporangiaceae</taxon>
        <taxon>Oryzihumus</taxon>
    </lineage>
</organism>
<feature type="region of interest" description="Disordered" evidence="8">
    <location>
        <begin position="683"/>
        <end position="704"/>
    </location>
</feature>
<dbReference type="InterPro" id="IPR010043">
    <property type="entry name" value="UTase/UR"/>
</dbReference>
<dbReference type="Pfam" id="PF08335">
    <property type="entry name" value="GlnD_UR_UTase"/>
    <property type="match status" value="1"/>
</dbReference>
<protein>
    <recommendedName>
        <fullName evidence="7">Bifunctional uridylyltransferase/uridylyl-removing enzyme</fullName>
        <shortName evidence="7">UTase/UR</shortName>
    </recommendedName>
    <alternativeName>
        <fullName evidence="7">Bifunctional [protein-PII] modification enzyme</fullName>
    </alternativeName>
    <alternativeName>
        <fullName evidence="7">Bifunctional nitrogen sensor protein</fullName>
    </alternativeName>
    <domain>
        <recommendedName>
            <fullName evidence="7">[Protein-PII] uridylyltransferase</fullName>
            <shortName evidence="7">PII uridylyltransferase</shortName>
            <shortName evidence="7">UTase</shortName>
            <ecNumber evidence="7">2.7.7.59</ecNumber>
        </recommendedName>
    </domain>
    <domain>
        <recommendedName>
            <fullName evidence="7">[Protein-PII]-UMP uridylyl-removing enzyme</fullName>
            <shortName evidence="7">UR</shortName>
            <ecNumber evidence="7">3.1.4.-</ecNumber>
        </recommendedName>
    </domain>
</protein>
<dbReference type="PANTHER" id="PTHR47320:SF1">
    <property type="entry name" value="BIFUNCTIONAL URIDYLYLTRANSFERASE_URIDYLYL-REMOVING ENZYME"/>
    <property type="match status" value="1"/>
</dbReference>
<dbReference type="CDD" id="cd04873">
    <property type="entry name" value="ACT_UUR-ACR-like"/>
    <property type="match status" value="1"/>
</dbReference>
<dbReference type="NCBIfam" id="NF002895">
    <property type="entry name" value="PRK03381.1"/>
    <property type="match status" value="1"/>
</dbReference>
<evidence type="ECO:0000256" key="2">
    <source>
        <dbReference type="ARBA" id="ARBA00022695"/>
    </source>
</evidence>
<dbReference type="SUPFAM" id="SSF109604">
    <property type="entry name" value="HD-domain/PDEase-like"/>
    <property type="match status" value="1"/>
</dbReference>